<keyword evidence="2" id="KW-0663">Pyridoxal phosphate</keyword>
<dbReference type="Gene3D" id="1.10.10.10">
    <property type="entry name" value="Winged helix-like DNA-binding domain superfamily/Winged helix DNA-binding domain"/>
    <property type="match status" value="1"/>
</dbReference>
<keyword evidence="9" id="KW-1185">Reference proteome</keyword>
<name>A0A375I7G0_9ACTN</name>
<evidence type="ECO:0000313" key="9">
    <source>
        <dbReference type="Proteomes" id="UP000265962"/>
    </source>
</evidence>
<proteinExistence type="inferred from homology"/>
<dbReference type="OrthoDB" id="594134at2"/>
<dbReference type="InterPro" id="IPR004839">
    <property type="entry name" value="Aminotransferase_I/II_large"/>
</dbReference>
<gene>
    <name evidence="8" type="ORF">PROPJV5_2325</name>
</gene>
<dbReference type="EMBL" id="OMOH01000012">
    <property type="protein sequence ID" value="SPF69374.1"/>
    <property type="molecule type" value="Genomic_DNA"/>
</dbReference>
<evidence type="ECO:0000313" key="8">
    <source>
        <dbReference type="EMBL" id="SPF69374.1"/>
    </source>
</evidence>
<dbReference type="CDD" id="cd00609">
    <property type="entry name" value="AAT_like"/>
    <property type="match status" value="1"/>
</dbReference>
<dbReference type="Proteomes" id="UP000265962">
    <property type="component" value="Unassembled WGS sequence"/>
</dbReference>
<dbReference type="Pfam" id="PF00155">
    <property type="entry name" value="Aminotran_1_2"/>
    <property type="match status" value="1"/>
</dbReference>
<reference evidence="9" key="1">
    <citation type="submission" date="2018-02" db="EMBL/GenBank/DDBJ databases">
        <authorList>
            <person name="Hornung B."/>
        </authorList>
    </citation>
    <scope>NUCLEOTIDE SEQUENCE [LARGE SCALE GENOMIC DNA]</scope>
</reference>
<dbReference type="GO" id="GO:0003677">
    <property type="term" value="F:DNA binding"/>
    <property type="evidence" value="ECO:0007669"/>
    <property type="project" value="UniProtKB-KW"/>
</dbReference>
<dbReference type="InterPro" id="IPR015424">
    <property type="entry name" value="PyrdxlP-dep_Trfase"/>
</dbReference>
<dbReference type="AlphaFoldDB" id="A0A375I7G0"/>
<dbReference type="InterPro" id="IPR000524">
    <property type="entry name" value="Tscrpt_reg_HTH_GntR"/>
</dbReference>
<accession>A0A375I7G0</accession>
<evidence type="ECO:0000256" key="2">
    <source>
        <dbReference type="ARBA" id="ARBA00022898"/>
    </source>
</evidence>
<evidence type="ECO:0000256" key="4">
    <source>
        <dbReference type="ARBA" id="ARBA00023125"/>
    </source>
</evidence>
<dbReference type="InterPro" id="IPR036390">
    <property type="entry name" value="WH_DNA-bd_sf"/>
</dbReference>
<dbReference type="CDD" id="cd07377">
    <property type="entry name" value="WHTH_GntR"/>
    <property type="match status" value="1"/>
</dbReference>
<dbReference type="PANTHER" id="PTHR46577:SF1">
    <property type="entry name" value="HTH-TYPE TRANSCRIPTIONAL REGULATORY PROTEIN GABR"/>
    <property type="match status" value="1"/>
</dbReference>
<dbReference type="RefSeq" id="WP_119716464.1">
    <property type="nucleotide sequence ID" value="NZ_OMOH01000012.1"/>
</dbReference>
<dbReference type="Pfam" id="PF00392">
    <property type="entry name" value="GntR"/>
    <property type="match status" value="1"/>
</dbReference>
<protein>
    <submittedName>
        <fullName evidence="8">AAT_like</fullName>
    </submittedName>
</protein>
<evidence type="ECO:0000256" key="1">
    <source>
        <dbReference type="ARBA" id="ARBA00005384"/>
    </source>
</evidence>
<dbReference type="PANTHER" id="PTHR46577">
    <property type="entry name" value="HTH-TYPE TRANSCRIPTIONAL REGULATORY PROTEIN GABR"/>
    <property type="match status" value="1"/>
</dbReference>
<dbReference type="GO" id="GO:0030170">
    <property type="term" value="F:pyridoxal phosphate binding"/>
    <property type="evidence" value="ECO:0007669"/>
    <property type="project" value="InterPro"/>
</dbReference>
<evidence type="ECO:0000259" key="7">
    <source>
        <dbReference type="PROSITE" id="PS50949"/>
    </source>
</evidence>
<dbReference type="SUPFAM" id="SSF46785">
    <property type="entry name" value="Winged helix' DNA-binding domain"/>
    <property type="match status" value="1"/>
</dbReference>
<comment type="similarity">
    <text evidence="1">In the C-terminal section; belongs to the class-I pyridoxal-phosphate-dependent aminotransferase family.</text>
</comment>
<dbReference type="Gene3D" id="3.40.640.10">
    <property type="entry name" value="Type I PLP-dependent aspartate aminotransferase-like (Major domain)"/>
    <property type="match status" value="1"/>
</dbReference>
<keyword evidence="3" id="KW-0805">Transcription regulation</keyword>
<evidence type="ECO:0000256" key="3">
    <source>
        <dbReference type="ARBA" id="ARBA00023015"/>
    </source>
</evidence>
<dbReference type="InterPro" id="IPR051446">
    <property type="entry name" value="HTH_trans_reg/aminotransferase"/>
</dbReference>
<organism evidence="8 9">
    <name type="scientific">Propionibacterium ruminifibrarum</name>
    <dbReference type="NCBI Taxonomy" id="1962131"/>
    <lineage>
        <taxon>Bacteria</taxon>
        <taxon>Bacillati</taxon>
        <taxon>Actinomycetota</taxon>
        <taxon>Actinomycetes</taxon>
        <taxon>Propionibacteriales</taxon>
        <taxon>Propionibacteriaceae</taxon>
        <taxon>Propionibacterium</taxon>
    </lineage>
</organism>
<evidence type="ECO:0000256" key="5">
    <source>
        <dbReference type="ARBA" id="ARBA00023163"/>
    </source>
</evidence>
<dbReference type="GO" id="GO:0003700">
    <property type="term" value="F:DNA-binding transcription factor activity"/>
    <property type="evidence" value="ECO:0007669"/>
    <property type="project" value="InterPro"/>
</dbReference>
<keyword evidence="4" id="KW-0238">DNA-binding</keyword>
<feature type="domain" description="HTH gntR-type" evidence="7">
    <location>
        <begin position="19"/>
        <end position="87"/>
    </location>
</feature>
<dbReference type="PRINTS" id="PR00035">
    <property type="entry name" value="HTHGNTR"/>
</dbReference>
<evidence type="ECO:0000256" key="6">
    <source>
        <dbReference type="SAM" id="MobiDB-lite"/>
    </source>
</evidence>
<keyword evidence="5" id="KW-0804">Transcription</keyword>
<dbReference type="InterPro" id="IPR036388">
    <property type="entry name" value="WH-like_DNA-bd_sf"/>
</dbReference>
<dbReference type="InterPro" id="IPR015421">
    <property type="entry name" value="PyrdxlP-dep_Trfase_major"/>
</dbReference>
<dbReference type="PROSITE" id="PS50949">
    <property type="entry name" value="HTH_GNTR"/>
    <property type="match status" value="1"/>
</dbReference>
<sequence>MRNDLVVHPPLTLDRSLPVPLTRQIVTGTRDLIEAGTLVAGDALPSTRALAAELGVARGTVVTAFDQLEAEGYLTAARGSGTHVAQIVARSPGPRPQTRPGHGDGTPAGDVLDLRPGHPDISAVDSPPWRRAWREALSRPAATTDPAGLAALRIEIAEHLRLMRSLVCPPDQVLITAGAREGLTLALGALSARRRGSTGEGPGRLTIGVERPGHPALSLLPAALGHETIALTADDQGLVTDRLPDPAQLDAVIVTPSHQYPHGGVLSARRRQELLAWAQAGRVLVIEDDYDSELRYVGMPLPPLASLDDPEAGCVLTLGTFSTVLSPALATGYAVAPANLLEALLDHRRALGPASGTIVQQALAEYLASGELRRHIQRMRRRYRSRRNVVMEHLADAPGARLAPLVSGLQAIVLTDAPGARVIRAAEDRGVLVGDLAGRWGTAGGEQGIVFGFAGVPVPQLERAVTAIAAACGDAAWDAGTRTRDDGGGDWETPAVRASLGVRSSSCERTP</sequence>
<dbReference type="SMART" id="SM00345">
    <property type="entry name" value="HTH_GNTR"/>
    <property type="match status" value="1"/>
</dbReference>
<dbReference type="SUPFAM" id="SSF53383">
    <property type="entry name" value="PLP-dependent transferases"/>
    <property type="match status" value="1"/>
</dbReference>
<feature type="region of interest" description="Disordered" evidence="6">
    <location>
        <begin position="89"/>
        <end position="126"/>
    </location>
</feature>